<dbReference type="AlphaFoldDB" id="A0A2N1PTY3"/>
<evidence type="ECO:0000313" key="3">
    <source>
        <dbReference type="Proteomes" id="UP000233256"/>
    </source>
</evidence>
<comment type="caution">
    <text evidence="2">The sequence shown here is derived from an EMBL/GenBank/DDBJ whole genome shotgun (WGS) entry which is preliminary data.</text>
</comment>
<proteinExistence type="predicted"/>
<keyword evidence="1" id="KW-0812">Transmembrane</keyword>
<evidence type="ECO:0000313" key="2">
    <source>
        <dbReference type="EMBL" id="PKK91809.1"/>
    </source>
</evidence>
<evidence type="ECO:0000256" key="1">
    <source>
        <dbReference type="SAM" id="Phobius"/>
    </source>
</evidence>
<accession>A0A2N1PTY3</accession>
<keyword evidence="1" id="KW-1133">Transmembrane helix</keyword>
<reference evidence="2 3" key="1">
    <citation type="journal article" date="2017" name="ISME J.">
        <title>Potential for microbial H2 and metal transformations associated with novel bacteria and archaea in deep terrestrial subsurface sediments.</title>
        <authorList>
            <person name="Hernsdorf A.W."/>
            <person name="Amano Y."/>
            <person name="Miyakawa K."/>
            <person name="Ise K."/>
            <person name="Suzuki Y."/>
            <person name="Anantharaman K."/>
            <person name="Probst A."/>
            <person name="Burstein D."/>
            <person name="Thomas B.C."/>
            <person name="Banfield J.F."/>
        </authorList>
    </citation>
    <scope>NUCLEOTIDE SEQUENCE [LARGE SCALE GENOMIC DNA]</scope>
    <source>
        <strain evidence="2">HGW-Wallbacteria-1</strain>
    </source>
</reference>
<feature type="transmembrane region" description="Helical" evidence="1">
    <location>
        <begin position="393"/>
        <end position="414"/>
    </location>
</feature>
<dbReference type="Proteomes" id="UP000233256">
    <property type="component" value="Unassembled WGS sequence"/>
</dbReference>
<gene>
    <name evidence="2" type="ORF">CVV64_03870</name>
</gene>
<feature type="transmembrane region" description="Helical" evidence="1">
    <location>
        <begin position="434"/>
        <end position="455"/>
    </location>
</feature>
<keyword evidence="1" id="KW-0472">Membrane</keyword>
<sequence length="468" mass="53541">MINRPSTNTFSLFFQLIIPLFILIFGLSAIEVWISSSSALVRTFMNEHQFISIALILFPGSFFMIFYFIVIMINTRMAIDPASLEHLSESPDSQEIEKTEDFSAQSSYSASKGFSDAHLVKLHSVMEEFKAILEDRLSGHGFISGNDFNSFKRESSVCHSENPFVLEPSEFDIHNLSVITELTGEGLSLELDRIAVSMDFQKYFSPYYSEHIVFSHRLNFFGRSPFSWERLWDQNLIKACQKDSNIYFEFSRFFSLELFADPGDSGPVDLNFRYVILVGFGKQGTASLIHGPAFRSMRQIGLFCASRYLAAHPDIIQSVWPDSSAIGWGISSSDLTTALPWRSDPLPMDILSGTLLGDHFSRFHRLMLFDRMLSADFYTPMRRRRFALACQKILPVMILSLFSTIHLYGLAFQAQDLPLRADYRVFFLNLTFPFIKWLILPLSALYLVSYIYLVISDFLFFNSDSTTS</sequence>
<feature type="transmembrane region" description="Helical" evidence="1">
    <location>
        <begin position="12"/>
        <end position="30"/>
    </location>
</feature>
<feature type="transmembrane region" description="Helical" evidence="1">
    <location>
        <begin position="50"/>
        <end position="73"/>
    </location>
</feature>
<dbReference type="EMBL" id="PGXC01000002">
    <property type="protein sequence ID" value="PKK91809.1"/>
    <property type="molecule type" value="Genomic_DNA"/>
</dbReference>
<organism evidence="2 3">
    <name type="scientific">Candidatus Wallbacteria bacterium HGW-Wallbacteria-1</name>
    <dbReference type="NCBI Taxonomy" id="2013854"/>
    <lineage>
        <taxon>Bacteria</taxon>
        <taxon>Candidatus Walliibacteriota</taxon>
    </lineage>
</organism>
<name>A0A2N1PTY3_9BACT</name>
<protein>
    <submittedName>
        <fullName evidence="2">Uncharacterized protein</fullName>
    </submittedName>
</protein>